<evidence type="ECO:0000259" key="3">
    <source>
        <dbReference type="PROSITE" id="PS50011"/>
    </source>
</evidence>
<dbReference type="GO" id="GO:0005524">
    <property type="term" value="F:ATP binding"/>
    <property type="evidence" value="ECO:0007669"/>
    <property type="project" value="InterPro"/>
</dbReference>
<dbReference type="RefSeq" id="WP_092420052.1">
    <property type="nucleotide sequence ID" value="NZ_FPCK01000001.1"/>
</dbReference>
<dbReference type="Proteomes" id="UP000199074">
    <property type="component" value="Unassembled WGS sequence"/>
</dbReference>
<dbReference type="InterPro" id="IPR000719">
    <property type="entry name" value="Prot_kinase_dom"/>
</dbReference>
<keyword evidence="1" id="KW-0175">Coiled coil</keyword>
<feature type="transmembrane region" description="Helical" evidence="2">
    <location>
        <begin position="17"/>
        <end position="36"/>
    </location>
</feature>
<evidence type="ECO:0000256" key="2">
    <source>
        <dbReference type="SAM" id="Phobius"/>
    </source>
</evidence>
<proteinExistence type="predicted"/>
<protein>
    <submittedName>
        <fullName evidence="4">Uncharacterized protein involved in exopolysaccharide biosynthesis</fullName>
    </submittedName>
</protein>
<organism evidence="4 5">
    <name type="scientific">Devosia crocina</name>
    <dbReference type="NCBI Taxonomy" id="429728"/>
    <lineage>
        <taxon>Bacteria</taxon>
        <taxon>Pseudomonadati</taxon>
        <taxon>Pseudomonadota</taxon>
        <taxon>Alphaproteobacteria</taxon>
        <taxon>Hyphomicrobiales</taxon>
        <taxon>Devosiaceae</taxon>
        <taxon>Devosia</taxon>
    </lineage>
</organism>
<dbReference type="OrthoDB" id="8114194at2"/>
<gene>
    <name evidence="4" type="ORF">SAMN05216456_0338</name>
</gene>
<evidence type="ECO:0000256" key="1">
    <source>
        <dbReference type="SAM" id="Coils"/>
    </source>
</evidence>
<dbReference type="AlphaFoldDB" id="A0A1I7MZ18"/>
<keyword evidence="2" id="KW-0472">Membrane</keyword>
<keyword evidence="2" id="KW-1133">Transmembrane helix</keyword>
<reference evidence="4 5" key="1">
    <citation type="submission" date="2016-10" db="EMBL/GenBank/DDBJ databases">
        <authorList>
            <person name="de Groot N.N."/>
        </authorList>
    </citation>
    <scope>NUCLEOTIDE SEQUENCE [LARGE SCALE GENOMIC DNA]</scope>
    <source>
        <strain evidence="4 5">IPL20</strain>
    </source>
</reference>
<dbReference type="EMBL" id="FPCK01000001">
    <property type="protein sequence ID" value="SFV27690.1"/>
    <property type="molecule type" value="Genomic_DNA"/>
</dbReference>
<keyword evidence="2" id="KW-0812">Transmembrane</keyword>
<keyword evidence="5" id="KW-1185">Reference proteome</keyword>
<sequence length="478" mass="52133">MTHDDLRFYSYLFVRRLPLMTAVGALISAAGLYYVFTLPPVYESAGTILVKSPEISASLLPSGNGDGTLARLQVLQQELLTYDALLDLAGRHDLVPHSGVVSTDKIVSDMRNQISLSPVFFGGNEGALGFSVSFSASEPALAAAVANDLIETILNRDLDERATRASVPVSFFQDEVAKRRADLAAIEGRLQAYKTEHLQALPDTLEFRRLLQINLRDRLLVLEREQSALQSRRSNYLALQRAGALGPGVNLPPEQSQLRDLRQALASQRTIFSEDSQTIQSLKAQIAAAQSELETAAKASDDRTEPRPEDMQLAEMDARLDAIAQERESLQRHDEDLSTSIAATPANEAALSAIEREYDDARTLYTTAATRLADAATGEQIESELKGERLVLMEAARVPQRPSGPRRFLLALGVAAAALVGALASAAIPELLNRRVRRAADIEKAFGIEVIASIPNIPVRPPLRLKLPHLRPLPTVQS</sequence>
<dbReference type="PROSITE" id="PS50011">
    <property type="entry name" value="PROTEIN_KINASE_DOM"/>
    <property type="match status" value="1"/>
</dbReference>
<dbReference type="InterPro" id="IPR050445">
    <property type="entry name" value="Bact_polysacc_biosynth/exp"/>
</dbReference>
<feature type="coiled-coil region" evidence="1">
    <location>
        <begin position="279"/>
        <end position="333"/>
    </location>
</feature>
<feature type="domain" description="Protein kinase" evidence="3">
    <location>
        <begin position="1"/>
        <end position="172"/>
    </location>
</feature>
<dbReference type="PANTHER" id="PTHR32309">
    <property type="entry name" value="TYROSINE-PROTEIN KINASE"/>
    <property type="match status" value="1"/>
</dbReference>
<name>A0A1I7MZ18_9HYPH</name>
<dbReference type="PANTHER" id="PTHR32309:SF31">
    <property type="entry name" value="CAPSULAR EXOPOLYSACCHARIDE FAMILY"/>
    <property type="match status" value="1"/>
</dbReference>
<accession>A0A1I7MZ18</accession>
<dbReference type="STRING" id="429728.SAMN05216456_0338"/>
<dbReference type="GO" id="GO:0004672">
    <property type="term" value="F:protein kinase activity"/>
    <property type="evidence" value="ECO:0007669"/>
    <property type="project" value="InterPro"/>
</dbReference>
<feature type="transmembrane region" description="Helical" evidence="2">
    <location>
        <begin position="408"/>
        <end position="428"/>
    </location>
</feature>
<evidence type="ECO:0000313" key="5">
    <source>
        <dbReference type="Proteomes" id="UP000199074"/>
    </source>
</evidence>
<evidence type="ECO:0000313" key="4">
    <source>
        <dbReference type="EMBL" id="SFV27690.1"/>
    </source>
</evidence>